<protein>
    <recommendedName>
        <fullName evidence="3">DUF4372 domain-containing protein</fullName>
    </recommendedName>
</protein>
<evidence type="ECO:0000313" key="2">
    <source>
        <dbReference type="Proteomes" id="UP000813018"/>
    </source>
</evidence>
<name>A0ABS7CXA9_9BACT</name>
<sequence>MQQKLLSPQQFFRKSFREVALGLVPLYKLSKSRKAATTRQQEYSSPVCYAHLKDMREGFGNQE</sequence>
<evidence type="ECO:0008006" key="3">
    <source>
        <dbReference type="Google" id="ProtNLM"/>
    </source>
</evidence>
<proteinExistence type="predicted"/>
<organism evidence="1 2">
    <name type="scientific">Pontibacter aydingkolensis</name>
    <dbReference type="NCBI Taxonomy" id="1911536"/>
    <lineage>
        <taxon>Bacteria</taxon>
        <taxon>Pseudomonadati</taxon>
        <taxon>Bacteroidota</taxon>
        <taxon>Cytophagia</taxon>
        <taxon>Cytophagales</taxon>
        <taxon>Hymenobacteraceae</taxon>
        <taxon>Pontibacter</taxon>
    </lineage>
</organism>
<evidence type="ECO:0000313" key="1">
    <source>
        <dbReference type="EMBL" id="MBW7468420.1"/>
    </source>
</evidence>
<dbReference type="EMBL" id="JAHYXK010000014">
    <property type="protein sequence ID" value="MBW7468420.1"/>
    <property type="molecule type" value="Genomic_DNA"/>
</dbReference>
<dbReference type="RefSeq" id="WP_219878293.1">
    <property type="nucleotide sequence ID" value="NZ_JAHYXK010000014.1"/>
</dbReference>
<dbReference type="Proteomes" id="UP000813018">
    <property type="component" value="Unassembled WGS sequence"/>
</dbReference>
<accession>A0ABS7CXA9</accession>
<keyword evidence="2" id="KW-1185">Reference proteome</keyword>
<reference evidence="1 2" key="1">
    <citation type="journal article" date="2016" name="Int. J. Syst. Evol. Microbiol.">
        <title>Pontibacter aydingkolensis sp. nov., isolated from soil of a salt lake.</title>
        <authorList>
            <person name="Osman G."/>
            <person name="Zhang T."/>
            <person name="Lou K."/>
            <person name="Gao Y."/>
            <person name="Chang W."/>
            <person name="Lin Q."/>
            <person name="Yang H.M."/>
            <person name="Huo X.D."/>
            <person name="Wang N."/>
        </authorList>
    </citation>
    <scope>NUCLEOTIDE SEQUENCE [LARGE SCALE GENOMIC DNA]</scope>
    <source>
        <strain evidence="1 2">KACC 19255</strain>
    </source>
</reference>
<comment type="caution">
    <text evidence="1">The sequence shown here is derived from an EMBL/GenBank/DDBJ whole genome shotgun (WGS) entry which is preliminary data.</text>
</comment>
<gene>
    <name evidence="1" type="ORF">K0O23_15190</name>
</gene>